<comment type="caution">
    <text evidence="2">The sequence shown here is derived from an EMBL/GenBank/DDBJ whole genome shotgun (WGS) entry which is preliminary data.</text>
</comment>
<organism evidence="2 3">
    <name type="scientific">Lyophyllum shimeji</name>
    <name type="common">Hon-shimeji</name>
    <name type="synonym">Tricholoma shimeji</name>
    <dbReference type="NCBI Taxonomy" id="47721"/>
    <lineage>
        <taxon>Eukaryota</taxon>
        <taxon>Fungi</taxon>
        <taxon>Dikarya</taxon>
        <taxon>Basidiomycota</taxon>
        <taxon>Agaricomycotina</taxon>
        <taxon>Agaricomycetes</taxon>
        <taxon>Agaricomycetidae</taxon>
        <taxon>Agaricales</taxon>
        <taxon>Tricholomatineae</taxon>
        <taxon>Lyophyllaceae</taxon>
        <taxon>Lyophyllum</taxon>
    </lineage>
</organism>
<sequence>MIIQMTWMKIQTLLRNQILMMMYHSIRVMRDAITAMTLTQIRHPLMVETDQMLATAKQMILLMSLRNQNRETLGYQTNGIGNGGKERATHGNNTKNVSAERKCDGNARNLSTYVKHNKTYVSDRIDPLGP</sequence>
<dbReference type="AlphaFoldDB" id="A0A9P3PXR4"/>
<protein>
    <submittedName>
        <fullName evidence="2">Uncharacterized protein</fullName>
    </submittedName>
</protein>
<proteinExistence type="predicted"/>
<evidence type="ECO:0000313" key="2">
    <source>
        <dbReference type="EMBL" id="GLB43948.1"/>
    </source>
</evidence>
<reference evidence="2" key="1">
    <citation type="submission" date="2022-07" db="EMBL/GenBank/DDBJ databases">
        <title>The genome of Lyophyllum shimeji provides insight into the initial evolution of ectomycorrhizal fungal genome.</title>
        <authorList>
            <person name="Kobayashi Y."/>
            <person name="Shibata T."/>
            <person name="Hirakawa H."/>
            <person name="Shigenobu S."/>
            <person name="Nishiyama T."/>
            <person name="Yamada A."/>
            <person name="Hasebe M."/>
            <person name="Kawaguchi M."/>
        </authorList>
    </citation>
    <scope>NUCLEOTIDE SEQUENCE</scope>
    <source>
        <strain evidence="2">AT787</strain>
    </source>
</reference>
<accession>A0A9P3PXR4</accession>
<dbReference type="EMBL" id="BRPK01000015">
    <property type="protein sequence ID" value="GLB43948.1"/>
    <property type="molecule type" value="Genomic_DNA"/>
</dbReference>
<feature type="region of interest" description="Disordered" evidence="1">
    <location>
        <begin position="74"/>
        <end position="103"/>
    </location>
</feature>
<keyword evidence="3" id="KW-1185">Reference proteome</keyword>
<evidence type="ECO:0000313" key="3">
    <source>
        <dbReference type="Proteomes" id="UP001063166"/>
    </source>
</evidence>
<name>A0A9P3PXR4_LYOSH</name>
<evidence type="ECO:0000256" key="1">
    <source>
        <dbReference type="SAM" id="MobiDB-lite"/>
    </source>
</evidence>
<dbReference type="Proteomes" id="UP001063166">
    <property type="component" value="Unassembled WGS sequence"/>
</dbReference>
<gene>
    <name evidence="2" type="ORF">LshimejAT787_1501320</name>
</gene>